<organism evidence="3 4">
    <name type="scientific">Bradyrhizobium algeriense</name>
    <dbReference type="NCBI Taxonomy" id="634784"/>
    <lineage>
        <taxon>Bacteria</taxon>
        <taxon>Pseudomonadati</taxon>
        <taxon>Pseudomonadota</taxon>
        <taxon>Alphaproteobacteria</taxon>
        <taxon>Hyphomicrobiales</taxon>
        <taxon>Nitrobacteraceae</taxon>
        <taxon>Bradyrhizobium</taxon>
    </lineage>
</organism>
<comment type="similarity">
    <text evidence="1">Belongs to the short-chain fatty acyl-CoA assimilation regulator (ScfR) family.</text>
</comment>
<accession>A0ABU8B8D4</accession>
<reference evidence="3 4" key="1">
    <citation type="submission" date="2024-02" db="EMBL/GenBank/DDBJ databases">
        <title>Adaptive strategies in a cosmopolitan and abundant soil bacterium.</title>
        <authorList>
            <person name="Carini P."/>
        </authorList>
    </citation>
    <scope>NUCLEOTIDE SEQUENCE [LARGE SCALE GENOMIC DNA]</scope>
    <source>
        <strain evidence="3 4">AZCC 1608</strain>
    </source>
</reference>
<sequence length="396" mass="45051">MASSARKKEPIPFNADVLKWAREWRGRSVDEVASKLKQPTQKILDWEDKKSGTAPTVPQARSLAEFYERPFLEFFRSAPPPVKEPELVPDLRRPRDAKRLNAEQERDLRSIQSWAEAQRDNAIDLFSEIGEEPPPLPTELHAAVANNPNTVADEARNALHFDISEQTALRSKQHLLPNVLRNKFGSAGVLTFRRSELKKLGIRGICIFADPLPVIVYGNESPSAQAFTLAHELAHIVLGHSGIIGPVRKNSSPTEKWCDQFAASFLMPQKDVRDVVGAMPNTPADEISDSDLSRYSRHFSVSRHAMLIRLVHLGYVKESFYWNKKKSQFDTEEANFKQFGRAEYYGTRYRNTLGDLYTGLVLQAWTSGRITNHNAAEFMGIKNFSHLNDIREHFWK</sequence>
<keyword evidence="4" id="KW-1185">Reference proteome</keyword>
<dbReference type="RefSeq" id="WP_334479647.1">
    <property type="nucleotide sequence ID" value="NZ_JAZHRV010000001.1"/>
</dbReference>
<feature type="domain" description="IrrE N-terminal-like" evidence="2">
    <location>
        <begin position="213"/>
        <end position="310"/>
    </location>
</feature>
<proteinExistence type="inferred from homology"/>
<dbReference type="Gene3D" id="1.10.10.2910">
    <property type="match status" value="1"/>
</dbReference>
<dbReference type="InterPro" id="IPR052345">
    <property type="entry name" value="Rad_response_metalloprotease"/>
</dbReference>
<dbReference type="InterPro" id="IPR010359">
    <property type="entry name" value="IrrE_HExxH"/>
</dbReference>
<name>A0ABU8B8D4_9BRAD</name>
<gene>
    <name evidence="3" type="ORF">V1286_002338</name>
</gene>
<evidence type="ECO:0000256" key="1">
    <source>
        <dbReference type="ARBA" id="ARBA00007227"/>
    </source>
</evidence>
<protein>
    <submittedName>
        <fullName evidence="3">Zn-dependent peptidase ImmA (M78 family)</fullName>
    </submittedName>
</protein>
<dbReference type="SUPFAM" id="SSF47413">
    <property type="entry name" value="lambda repressor-like DNA-binding domains"/>
    <property type="match status" value="1"/>
</dbReference>
<evidence type="ECO:0000259" key="2">
    <source>
        <dbReference type="Pfam" id="PF06114"/>
    </source>
</evidence>
<evidence type="ECO:0000313" key="4">
    <source>
        <dbReference type="Proteomes" id="UP001364224"/>
    </source>
</evidence>
<dbReference type="Pfam" id="PF06114">
    <property type="entry name" value="Peptidase_M78"/>
    <property type="match status" value="1"/>
</dbReference>
<dbReference type="PANTHER" id="PTHR43236">
    <property type="entry name" value="ANTITOXIN HIGA1"/>
    <property type="match status" value="1"/>
</dbReference>
<dbReference type="InterPro" id="IPR010982">
    <property type="entry name" value="Lambda_DNA-bd_dom_sf"/>
</dbReference>
<dbReference type="EMBL" id="JAZHRV010000001">
    <property type="protein sequence ID" value="MEH2554809.1"/>
    <property type="molecule type" value="Genomic_DNA"/>
</dbReference>
<dbReference type="CDD" id="cd00093">
    <property type="entry name" value="HTH_XRE"/>
    <property type="match status" value="1"/>
</dbReference>
<evidence type="ECO:0000313" key="3">
    <source>
        <dbReference type="EMBL" id="MEH2554809.1"/>
    </source>
</evidence>
<dbReference type="Proteomes" id="UP001364224">
    <property type="component" value="Unassembled WGS sequence"/>
</dbReference>
<dbReference type="PANTHER" id="PTHR43236:SF2">
    <property type="entry name" value="BLL0069 PROTEIN"/>
    <property type="match status" value="1"/>
</dbReference>
<comment type="caution">
    <text evidence="3">The sequence shown here is derived from an EMBL/GenBank/DDBJ whole genome shotgun (WGS) entry which is preliminary data.</text>
</comment>
<dbReference type="InterPro" id="IPR001387">
    <property type="entry name" value="Cro/C1-type_HTH"/>
</dbReference>